<protein>
    <submittedName>
        <fullName evidence="1">Uncharacterized protein</fullName>
    </submittedName>
</protein>
<keyword evidence="2" id="KW-1185">Reference proteome</keyword>
<dbReference type="Proteomes" id="UP000237797">
    <property type="component" value="Unassembled WGS sequence"/>
</dbReference>
<dbReference type="EMBL" id="PVNE01000024">
    <property type="protein sequence ID" value="PRX39495.1"/>
    <property type="molecule type" value="Genomic_DNA"/>
</dbReference>
<dbReference type="AlphaFoldDB" id="A0A2T0LBZ1"/>
<gene>
    <name evidence="1" type="ORF">CLV97_12433</name>
</gene>
<evidence type="ECO:0000313" key="1">
    <source>
        <dbReference type="EMBL" id="PRX39495.1"/>
    </source>
</evidence>
<dbReference type="RefSeq" id="WP_106346047.1">
    <property type="nucleotide sequence ID" value="NZ_PVNE01000024.1"/>
</dbReference>
<sequence>MIKARYDFNGYVRRPLTNLKRGDVVHLPGQKPEKFTVTWVHPGEDPAETKYGTDCLGVVYARELERIEI</sequence>
<reference evidence="1 2" key="1">
    <citation type="submission" date="2018-03" db="EMBL/GenBank/DDBJ databases">
        <title>Genomic Encyclopedia of Archaeal and Bacterial Type Strains, Phase II (KMG-II): from individual species to whole genera.</title>
        <authorList>
            <person name="Goeker M."/>
        </authorList>
    </citation>
    <scope>NUCLEOTIDE SEQUENCE [LARGE SCALE GENOMIC DNA]</scope>
    <source>
        <strain evidence="1 2">DSM 44946</strain>
    </source>
</reference>
<comment type="caution">
    <text evidence="1">The sequence shown here is derived from an EMBL/GenBank/DDBJ whole genome shotgun (WGS) entry which is preliminary data.</text>
</comment>
<accession>A0A2T0LBZ1</accession>
<name>A0A2T0LBZ1_9BACL</name>
<organism evidence="1 2">
    <name type="scientific">Planifilum fimeticola</name>
    <dbReference type="NCBI Taxonomy" id="201975"/>
    <lineage>
        <taxon>Bacteria</taxon>
        <taxon>Bacillati</taxon>
        <taxon>Bacillota</taxon>
        <taxon>Bacilli</taxon>
        <taxon>Bacillales</taxon>
        <taxon>Thermoactinomycetaceae</taxon>
        <taxon>Planifilum</taxon>
    </lineage>
</organism>
<proteinExistence type="predicted"/>
<evidence type="ECO:0000313" key="2">
    <source>
        <dbReference type="Proteomes" id="UP000237797"/>
    </source>
</evidence>